<dbReference type="EMBL" id="CP034158">
    <property type="protein sequence ID" value="AZI68200.1"/>
    <property type="molecule type" value="Genomic_DNA"/>
</dbReference>
<dbReference type="PANTHER" id="PTHR48101">
    <property type="entry name" value="METHYLMALONYL-COA MUTASE, MITOCHONDRIAL-RELATED"/>
    <property type="match status" value="1"/>
</dbReference>
<evidence type="ECO:0000313" key="3">
    <source>
        <dbReference type="Proteomes" id="UP000274483"/>
    </source>
</evidence>
<dbReference type="InterPro" id="IPR016176">
    <property type="entry name" value="Cbl-dep_enz_cat"/>
</dbReference>
<dbReference type="Gene3D" id="3.20.20.240">
    <property type="entry name" value="Methylmalonyl-CoA mutase"/>
    <property type="match status" value="1"/>
</dbReference>
<organism evidence="2 3">
    <name type="scientific">Kaistella daneshvariae</name>
    <dbReference type="NCBI Taxonomy" id="2487074"/>
    <lineage>
        <taxon>Bacteria</taxon>
        <taxon>Pseudomonadati</taxon>
        <taxon>Bacteroidota</taxon>
        <taxon>Flavobacteriia</taxon>
        <taxon>Flavobacteriales</taxon>
        <taxon>Weeksellaceae</taxon>
        <taxon>Chryseobacterium group</taxon>
        <taxon>Kaistella</taxon>
    </lineage>
</organism>
<evidence type="ECO:0000259" key="1">
    <source>
        <dbReference type="Pfam" id="PF01642"/>
    </source>
</evidence>
<sequence>MFEKVSLQDWENLVKKQLKTDDIYAVLSKENLENLSVKPYYDTVENPLPNLPKVEESTHLVSKYHESAEENVFAFLLDENVQDLTEKAIFVNNADLAEHISTEETNRYFSLIDIFSDTKNGDINEQLGKELLAKNFERNICIDISLHQNAGASLIQQLAISLGKAKELVEIFGAEILSKLVFKIAIGSNYFFEIAKIRALKLLFFQFTKEYSLEEIPFIFAETTFRNKSKADPENNLIRSTLELSAAMIGGADAVFSNDYQLENSDSVSEEISFKQQIVLAYESIINVFDDAANSSYYVEDLTQQLATKSWNAFLEMEVNGGYCALLKSGTLQNEIYEQALKEQNWVEEGKIKIIGVNLYPKSEKKKSADEMYSNTEIKTVRLAEMFE</sequence>
<protein>
    <submittedName>
        <fullName evidence="2">Methylmalonyl-CoA mutase</fullName>
    </submittedName>
</protein>
<evidence type="ECO:0000313" key="2">
    <source>
        <dbReference type="EMBL" id="AZI68200.1"/>
    </source>
</evidence>
<reference evidence="2 3" key="1">
    <citation type="submission" date="2018-11" db="EMBL/GenBank/DDBJ databases">
        <title>Proposal to divide the Flavobacteriaceae and reorganize its genera based on Amino Acid Identity values calculated from whole genome sequences.</title>
        <authorList>
            <person name="Nicholson A.C."/>
            <person name="Gulvik C.A."/>
            <person name="Whitney A.M."/>
            <person name="Humrighouse B.W."/>
            <person name="Bell M."/>
            <person name="Holmes B."/>
            <person name="Steigerwalt A.G."/>
            <person name="Villarma A."/>
            <person name="Sheth M."/>
            <person name="Batra D."/>
            <person name="Pryor J."/>
            <person name="Bernardet J.-F."/>
            <person name="Hugo C."/>
            <person name="Kampfer P."/>
            <person name="Newman J.D."/>
            <person name="McQuiston J.R."/>
        </authorList>
    </citation>
    <scope>NUCLEOTIDE SEQUENCE [LARGE SCALE GENOMIC DNA]</scope>
    <source>
        <strain evidence="2 3">H3001</strain>
    </source>
</reference>
<dbReference type="PANTHER" id="PTHR48101:SF1">
    <property type="entry name" value="METHYLMALONYL-COA MUTASE, LARGE SUBUNIT"/>
    <property type="match status" value="1"/>
</dbReference>
<dbReference type="RefSeq" id="WP_124758502.1">
    <property type="nucleotide sequence ID" value="NZ_CBCRWA010000001.1"/>
</dbReference>
<dbReference type="InterPro" id="IPR006099">
    <property type="entry name" value="MeMalonylCoA_mutase_a/b_cat"/>
</dbReference>
<accession>A0ABM7CB05</accession>
<dbReference type="Proteomes" id="UP000274483">
    <property type="component" value="Chromosome"/>
</dbReference>
<keyword evidence="3" id="KW-1185">Reference proteome</keyword>
<proteinExistence type="predicted"/>
<name>A0ABM7CB05_9FLAO</name>
<gene>
    <name evidence="2" type="ORF">EIB71_11200</name>
</gene>
<feature type="domain" description="Methylmalonyl-CoA mutase alpha/beta chain catalytic" evidence="1">
    <location>
        <begin position="139"/>
        <end position="384"/>
    </location>
</feature>
<dbReference type="Pfam" id="PF01642">
    <property type="entry name" value="MM_CoA_mutase"/>
    <property type="match status" value="1"/>
</dbReference>
<dbReference type="SUPFAM" id="SSF51703">
    <property type="entry name" value="Cobalamin (vitamin B12)-dependent enzymes"/>
    <property type="match status" value="1"/>
</dbReference>